<dbReference type="InterPro" id="IPR021351">
    <property type="entry name" value="DUF2969"/>
</dbReference>
<protein>
    <submittedName>
        <fullName evidence="1">DUF2969 domain-containing protein</fullName>
    </submittedName>
</protein>
<reference evidence="1" key="1">
    <citation type="journal article" date="2021" name="PeerJ">
        <title>Extensive microbial diversity within the chicken gut microbiome revealed by metagenomics and culture.</title>
        <authorList>
            <person name="Gilroy R."/>
            <person name="Ravi A."/>
            <person name="Getino M."/>
            <person name="Pursley I."/>
            <person name="Horton D.L."/>
            <person name="Alikhan N.F."/>
            <person name="Baker D."/>
            <person name="Gharbi K."/>
            <person name="Hall N."/>
            <person name="Watson M."/>
            <person name="Adriaenssens E.M."/>
            <person name="Foster-Nyarko E."/>
            <person name="Jarju S."/>
            <person name="Secka A."/>
            <person name="Antonio M."/>
            <person name="Oren A."/>
            <person name="Chaudhuri R.R."/>
            <person name="La Ragione R."/>
            <person name="Hildebrand F."/>
            <person name="Pallen M.J."/>
        </authorList>
    </citation>
    <scope>NUCLEOTIDE SEQUENCE</scope>
    <source>
        <strain evidence="1">ChiSxjej3B15-572</strain>
    </source>
</reference>
<gene>
    <name evidence="1" type="ORF">H9856_05425</name>
</gene>
<accession>A0A9D1VIG2</accession>
<dbReference type="EMBL" id="DXFH01000022">
    <property type="protein sequence ID" value="HIX35817.1"/>
    <property type="molecule type" value="Genomic_DNA"/>
</dbReference>
<sequence length="74" mass="8155">MSKKEKNIEVNVKDVEENGQPVQQVYIGSALIGEVAAAGGKFAATMTANNQQFTVQSQEEGLETILQQYHLHQH</sequence>
<dbReference type="Pfam" id="PF11184">
    <property type="entry name" value="DUF2969"/>
    <property type="match status" value="1"/>
</dbReference>
<name>A0A9D1VIG2_9LACO</name>
<evidence type="ECO:0000313" key="1">
    <source>
        <dbReference type="EMBL" id="HIX35817.1"/>
    </source>
</evidence>
<organism evidence="1 2">
    <name type="scientific">Candidatus Limosilactobacillus merdigallinarum</name>
    <dbReference type="NCBI Taxonomy" id="2838652"/>
    <lineage>
        <taxon>Bacteria</taxon>
        <taxon>Bacillati</taxon>
        <taxon>Bacillota</taxon>
        <taxon>Bacilli</taxon>
        <taxon>Lactobacillales</taxon>
        <taxon>Lactobacillaceae</taxon>
        <taxon>Limosilactobacillus</taxon>
    </lineage>
</organism>
<reference evidence="1" key="2">
    <citation type="submission" date="2021-04" db="EMBL/GenBank/DDBJ databases">
        <authorList>
            <person name="Gilroy R."/>
        </authorList>
    </citation>
    <scope>NUCLEOTIDE SEQUENCE</scope>
    <source>
        <strain evidence="1">ChiSxjej3B15-572</strain>
    </source>
</reference>
<evidence type="ECO:0000313" key="2">
    <source>
        <dbReference type="Proteomes" id="UP000824231"/>
    </source>
</evidence>
<dbReference type="AlphaFoldDB" id="A0A9D1VIG2"/>
<comment type="caution">
    <text evidence="1">The sequence shown here is derived from an EMBL/GenBank/DDBJ whole genome shotgun (WGS) entry which is preliminary data.</text>
</comment>
<dbReference type="Proteomes" id="UP000824231">
    <property type="component" value="Unassembled WGS sequence"/>
</dbReference>
<proteinExistence type="predicted"/>